<evidence type="ECO:0000259" key="1">
    <source>
        <dbReference type="Pfam" id="PF13568"/>
    </source>
</evidence>
<gene>
    <name evidence="2" type="ORF">ACFSR2_03060</name>
</gene>
<dbReference type="SUPFAM" id="SSF56925">
    <property type="entry name" value="OMPA-like"/>
    <property type="match status" value="1"/>
</dbReference>
<protein>
    <submittedName>
        <fullName evidence="2">Porin family protein</fullName>
    </submittedName>
</protein>
<name>A0ABW5J284_9BACT</name>
<dbReference type="EMBL" id="JBHULC010000003">
    <property type="protein sequence ID" value="MFD2519848.1"/>
    <property type="molecule type" value="Genomic_DNA"/>
</dbReference>
<dbReference type="InterPro" id="IPR011250">
    <property type="entry name" value="OMP/PagP_B-barrel"/>
</dbReference>
<comment type="caution">
    <text evidence="2">The sequence shown here is derived from an EMBL/GenBank/DDBJ whole genome shotgun (WGS) entry which is preliminary data.</text>
</comment>
<dbReference type="RefSeq" id="WP_340236297.1">
    <property type="nucleotide sequence ID" value="NZ_JBBEWC010000006.1"/>
</dbReference>
<evidence type="ECO:0000313" key="3">
    <source>
        <dbReference type="Proteomes" id="UP001597510"/>
    </source>
</evidence>
<reference evidence="3" key="1">
    <citation type="journal article" date="2019" name="Int. J. Syst. Evol. Microbiol.">
        <title>The Global Catalogue of Microorganisms (GCM) 10K type strain sequencing project: providing services to taxonomists for standard genome sequencing and annotation.</title>
        <authorList>
            <consortium name="The Broad Institute Genomics Platform"/>
            <consortium name="The Broad Institute Genome Sequencing Center for Infectious Disease"/>
            <person name="Wu L."/>
            <person name="Ma J."/>
        </authorList>
    </citation>
    <scope>NUCLEOTIDE SEQUENCE [LARGE SCALE GENOMIC DNA]</scope>
    <source>
        <strain evidence="3">KCTC 52344</strain>
    </source>
</reference>
<organism evidence="2 3">
    <name type="scientific">Emticicia soli</name>
    <dbReference type="NCBI Taxonomy" id="2027878"/>
    <lineage>
        <taxon>Bacteria</taxon>
        <taxon>Pseudomonadati</taxon>
        <taxon>Bacteroidota</taxon>
        <taxon>Cytophagia</taxon>
        <taxon>Cytophagales</taxon>
        <taxon>Leadbetterellaceae</taxon>
        <taxon>Emticicia</taxon>
    </lineage>
</organism>
<dbReference type="Pfam" id="PF13568">
    <property type="entry name" value="OMP_b-brl_2"/>
    <property type="match status" value="1"/>
</dbReference>
<dbReference type="Proteomes" id="UP001597510">
    <property type="component" value="Unassembled WGS sequence"/>
</dbReference>
<keyword evidence="3" id="KW-1185">Reference proteome</keyword>
<proteinExistence type="predicted"/>
<accession>A0ABW5J284</accession>
<sequence length="238" mass="26757">MKKQLLITTQKSVRSAMLFVLFSFVYTTITQAQKGFSYGLKAGLNLSTSSYNRFFTDKKVLKPGFQIGITGEYGFTDALFLQSELAFTTKGAEYRGAESWIGGTNPPITHWRNIFTQNYVQIPLKVAYKFDAGADLKLFVNAGGYAAYGISGTDKTKNRYTKVDRPDDESVAYPFKEGALKRFDTGALLGFGAEYKRFTLDINYEHGLADIGAQLSNSVYDFEYHNRNIAFTLGYRIR</sequence>
<evidence type="ECO:0000313" key="2">
    <source>
        <dbReference type="EMBL" id="MFD2519848.1"/>
    </source>
</evidence>
<dbReference type="InterPro" id="IPR025665">
    <property type="entry name" value="Beta-barrel_OMP_2"/>
</dbReference>
<feature type="domain" description="Outer membrane protein beta-barrel" evidence="1">
    <location>
        <begin position="31"/>
        <end position="211"/>
    </location>
</feature>